<gene>
    <name evidence="1" type="ORF">V8G54_026351</name>
</gene>
<reference evidence="1 2" key="1">
    <citation type="journal article" date="2023" name="Life. Sci Alliance">
        <title>Evolutionary insights into 3D genome organization and epigenetic landscape of Vigna mungo.</title>
        <authorList>
            <person name="Junaid A."/>
            <person name="Singh B."/>
            <person name="Bhatia S."/>
        </authorList>
    </citation>
    <scope>NUCLEOTIDE SEQUENCE [LARGE SCALE GENOMIC DNA]</scope>
    <source>
        <strain evidence="1">Urdbean</strain>
    </source>
</reference>
<name>A0AAQ3N048_VIGMU</name>
<dbReference type="EMBL" id="CP144693">
    <property type="protein sequence ID" value="WVZ00282.1"/>
    <property type="molecule type" value="Genomic_DNA"/>
</dbReference>
<keyword evidence="2" id="KW-1185">Reference proteome</keyword>
<organism evidence="1 2">
    <name type="scientific">Vigna mungo</name>
    <name type="common">Black gram</name>
    <name type="synonym">Phaseolus mungo</name>
    <dbReference type="NCBI Taxonomy" id="3915"/>
    <lineage>
        <taxon>Eukaryota</taxon>
        <taxon>Viridiplantae</taxon>
        <taxon>Streptophyta</taxon>
        <taxon>Embryophyta</taxon>
        <taxon>Tracheophyta</taxon>
        <taxon>Spermatophyta</taxon>
        <taxon>Magnoliopsida</taxon>
        <taxon>eudicotyledons</taxon>
        <taxon>Gunneridae</taxon>
        <taxon>Pentapetalae</taxon>
        <taxon>rosids</taxon>
        <taxon>fabids</taxon>
        <taxon>Fabales</taxon>
        <taxon>Fabaceae</taxon>
        <taxon>Papilionoideae</taxon>
        <taxon>50 kb inversion clade</taxon>
        <taxon>NPAAA clade</taxon>
        <taxon>indigoferoid/millettioid clade</taxon>
        <taxon>Phaseoleae</taxon>
        <taxon>Vigna</taxon>
    </lineage>
</organism>
<evidence type="ECO:0000313" key="2">
    <source>
        <dbReference type="Proteomes" id="UP001374535"/>
    </source>
</evidence>
<proteinExistence type="predicted"/>
<evidence type="ECO:0000313" key="1">
    <source>
        <dbReference type="EMBL" id="WVZ00282.1"/>
    </source>
</evidence>
<dbReference type="AlphaFoldDB" id="A0AAQ3N048"/>
<protein>
    <submittedName>
        <fullName evidence="1">Uncharacterized protein</fullName>
    </submittedName>
</protein>
<sequence>MPRFGRFNEEHASFAVFMAAVGVLRALERRGVGADLVSGMGVKDCVVGRTESLVSDLVSRRLRFGYSGDNEGDVEEDRLLLRICFSYGCGICFGCDKTQAELQFCSRNTDGCVFEDTGFIFLHGVFSPRPFARVFGDHSQGGCRC</sequence>
<accession>A0AAQ3N048</accession>
<dbReference type="Proteomes" id="UP001374535">
    <property type="component" value="Chromosome 8"/>
</dbReference>